<keyword evidence="10" id="KW-1185">Reference proteome</keyword>
<evidence type="ECO:0000313" key="10">
    <source>
        <dbReference type="Proteomes" id="UP001180737"/>
    </source>
</evidence>
<dbReference type="Proteomes" id="UP001180737">
    <property type="component" value="Unassembled WGS sequence"/>
</dbReference>
<evidence type="ECO:0000256" key="1">
    <source>
        <dbReference type="ARBA" id="ARBA00004651"/>
    </source>
</evidence>
<dbReference type="PANTHER" id="PTHR30472:SF24">
    <property type="entry name" value="FERRIC ENTEROBACTIN TRANSPORT SYSTEM PERMEASE PROTEIN FEPG"/>
    <property type="match status" value="1"/>
</dbReference>
<name>A0ABU2YPT4_9ACTN</name>
<keyword evidence="6 8" id="KW-1133">Transmembrane helix</keyword>
<evidence type="ECO:0000256" key="2">
    <source>
        <dbReference type="ARBA" id="ARBA00007935"/>
    </source>
</evidence>
<dbReference type="PANTHER" id="PTHR30472">
    <property type="entry name" value="FERRIC ENTEROBACTIN TRANSPORT SYSTEM PERMEASE PROTEIN"/>
    <property type="match status" value="1"/>
</dbReference>
<feature type="transmembrane region" description="Helical" evidence="8">
    <location>
        <begin position="331"/>
        <end position="350"/>
    </location>
</feature>
<evidence type="ECO:0000256" key="4">
    <source>
        <dbReference type="ARBA" id="ARBA00022475"/>
    </source>
</evidence>
<feature type="transmembrane region" description="Helical" evidence="8">
    <location>
        <begin position="146"/>
        <end position="166"/>
    </location>
</feature>
<dbReference type="EMBL" id="JAVRFJ010000001">
    <property type="protein sequence ID" value="MDT0566336.1"/>
    <property type="molecule type" value="Genomic_DNA"/>
</dbReference>
<dbReference type="Pfam" id="PF01032">
    <property type="entry name" value="FecCD"/>
    <property type="match status" value="1"/>
</dbReference>
<feature type="transmembrane region" description="Helical" evidence="8">
    <location>
        <begin position="35"/>
        <end position="56"/>
    </location>
</feature>
<dbReference type="InterPro" id="IPR000522">
    <property type="entry name" value="ABC_transptr_permease_BtuC"/>
</dbReference>
<accession>A0ABU2YPT4</accession>
<evidence type="ECO:0000256" key="6">
    <source>
        <dbReference type="ARBA" id="ARBA00022989"/>
    </source>
</evidence>
<keyword evidence="7 8" id="KW-0472">Membrane</keyword>
<comment type="caution">
    <text evidence="9">The sequence shown here is derived from an EMBL/GenBank/DDBJ whole genome shotgun (WGS) entry which is preliminary data.</text>
</comment>
<comment type="subcellular location">
    <subcellularLocation>
        <location evidence="1">Cell membrane</location>
        <topology evidence="1">Multi-pass membrane protein</topology>
    </subcellularLocation>
</comment>
<reference evidence="9" key="1">
    <citation type="submission" date="2024-05" db="EMBL/GenBank/DDBJ databases">
        <title>30 novel species of actinomycetes from the DSMZ collection.</title>
        <authorList>
            <person name="Nouioui I."/>
        </authorList>
    </citation>
    <scope>NUCLEOTIDE SEQUENCE</scope>
    <source>
        <strain evidence="9">DSM 3412</strain>
    </source>
</reference>
<evidence type="ECO:0000256" key="3">
    <source>
        <dbReference type="ARBA" id="ARBA00022448"/>
    </source>
</evidence>
<gene>
    <name evidence="9" type="ORF">RM704_02405</name>
</gene>
<sequence>MTTTTTTTTASALQAPAGTLLLRIGCVSVLVHLRAAIGCAVLAGAALLGVTAALAVGTVPMSPLRSLPALVGVGDPADVLVVQRLRAPRLVAGLLVGAALGVSGCLMQTLARNRLATPGTVGIDDGATAFAVASVVGASTSLAPSAMALTGAATAAALTLGLAGGAGTSGYRFVVVGLGVGAVLGSITSLLLVRAPIDAANAAFPWAVGSLSARPATPVTLLGYGLAGCLPLALLAGRRLTVLRLSDSVAAGLGVRVRAVRLAALAVAVVCAGLAVAVGGPLGMAALLAPEAARRVCGPHGVPVLGSALAGAALVLLADTAGRTFAAPVEVPAGLVTAVIGGPYLLWLLLASRPRRLP</sequence>
<evidence type="ECO:0000256" key="8">
    <source>
        <dbReference type="SAM" id="Phobius"/>
    </source>
</evidence>
<keyword evidence="5 8" id="KW-0812">Transmembrane</keyword>
<dbReference type="RefSeq" id="WP_192829667.1">
    <property type="nucleotide sequence ID" value="NZ_JAVRFJ010000001.1"/>
</dbReference>
<evidence type="ECO:0000256" key="5">
    <source>
        <dbReference type="ARBA" id="ARBA00022692"/>
    </source>
</evidence>
<comment type="similarity">
    <text evidence="2">Belongs to the binding-protein-dependent transport system permease family. FecCD subfamily.</text>
</comment>
<feature type="transmembrane region" description="Helical" evidence="8">
    <location>
        <begin position="217"/>
        <end position="236"/>
    </location>
</feature>
<protein>
    <submittedName>
        <fullName evidence="9">Iron ABC transporter permease</fullName>
    </submittedName>
</protein>
<dbReference type="SUPFAM" id="SSF81345">
    <property type="entry name" value="ABC transporter involved in vitamin B12 uptake, BtuC"/>
    <property type="match status" value="1"/>
</dbReference>
<keyword evidence="4" id="KW-1003">Cell membrane</keyword>
<organism evidence="9 10">
    <name type="scientific">Streptomyces gottesmaniae</name>
    <dbReference type="NCBI Taxonomy" id="3075518"/>
    <lineage>
        <taxon>Bacteria</taxon>
        <taxon>Bacillati</taxon>
        <taxon>Actinomycetota</taxon>
        <taxon>Actinomycetes</taxon>
        <taxon>Kitasatosporales</taxon>
        <taxon>Streptomycetaceae</taxon>
        <taxon>Streptomyces</taxon>
    </lineage>
</organism>
<evidence type="ECO:0000256" key="7">
    <source>
        <dbReference type="ARBA" id="ARBA00023136"/>
    </source>
</evidence>
<dbReference type="Gene3D" id="1.10.3470.10">
    <property type="entry name" value="ABC transporter involved in vitamin B12 uptake, BtuC"/>
    <property type="match status" value="1"/>
</dbReference>
<feature type="transmembrane region" description="Helical" evidence="8">
    <location>
        <begin position="301"/>
        <end position="319"/>
    </location>
</feature>
<proteinExistence type="inferred from homology"/>
<evidence type="ECO:0000313" key="9">
    <source>
        <dbReference type="EMBL" id="MDT0566336.1"/>
    </source>
</evidence>
<dbReference type="InterPro" id="IPR037294">
    <property type="entry name" value="ABC_BtuC-like"/>
</dbReference>
<feature type="transmembrane region" description="Helical" evidence="8">
    <location>
        <begin position="262"/>
        <end position="289"/>
    </location>
</feature>
<keyword evidence="3" id="KW-0813">Transport</keyword>
<feature type="transmembrane region" description="Helical" evidence="8">
    <location>
        <begin position="173"/>
        <end position="197"/>
    </location>
</feature>